<evidence type="ECO:0000313" key="4">
    <source>
        <dbReference type="Proteomes" id="UP001231189"/>
    </source>
</evidence>
<comment type="caution">
    <text evidence="3">The sequence shown here is derived from an EMBL/GenBank/DDBJ whole genome shotgun (WGS) entry which is preliminary data.</text>
</comment>
<reference evidence="3" key="1">
    <citation type="submission" date="2023-07" db="EMBL/GenBank/DDBJ databases">
        <title>A chromosome-level genome assembly of Lolium multiflorum.</title>
        <authorList>
            <person name="Chen Y."/>
            <person name="Copetti D."/>
            <person name="Kolliker R."/>
            <person name="Studer B."/>
        </authorList>
    </citation>
    <scope>NUCLEOTIDE SEQUENCE</scope>
    <source>
        <strain evidence="3">02402/16</strain>
        <tissue evidence="3">Leaf</tissue>
    </source>
</reference>
<dbReference type="EMBL" id="JAUUTY010000003">
    <property type="protein sequence ID" value="KAK1665365.1"/>
    <property type="molecule type" value="Genomic_DNA"/>
</dbReference>
<evidence type="ECO:0000256" key="1">
    <source>
        <dbReference type="SAM" id="MobiDB-lite"/>
    </source>
</evidence>
<accession>A0AAD8X045</accession>
<name>A0AAD8X045_LOLMU</name>
<evidence type="ECO:0000313" key="2">
    <source>
        <dbReference type="EMBL" id="KAK1665365.1"/>
    </source>
</evidence>
<proteinExistence type="predicted"/>
<gene>
    <name evidence="3" type="ORF">QYE76_008605</name>
    <name evidence="2" type="ORF">QYE76_053524</name>
</gene>
<feature type="compositionally biased region" description="Acidic residues" evidence="1">
    <location>
        <begin position="38"/>
        <end position="51"/>
    </location>
</feature>
<sequence length="89" mass="10067">MHLHRLRQKKNTEGQTDAPPPPPEDMEEDAVPERSEATQEEEEGEEEDDDFGQATYERGAWRPCEVKAAALENLQAEGFLKAGSWRVAE</sequence>
<organism evidence="3 4">
    <name type="scientific">Lolium multiflorum</name>
    <name type="common">Italian ryegrass</name>
    <name type="synonym">Lolium perenne subsp. multiflorum</name>
    <dbReference type="NCBI Taxonomy" id="4521"/>
    <lineage>
        <taxon>Eukaryota</taxon>
        <taxon>Viridiplantae</taxon>
        <taxon>Streptophyta</taxon>
        <taxon>Embryophyta</taxon>
        <taxon>Tracheophyta</taxon>
        <taxon>Spermatophyta</taxon>
        <taxon>Magnoliopsida</taxon>
        <taxon>Liliopsida</taxon>
        <taxon>Poales</taxon>
        <taxon>Poaceae</taxon>
        <taxon>BOP clade</taxon>
        <taxon>Pooideae</taxon>
        <taxon>Poodae</taxon>
        <taxon>Poeae</taxon>
        <taxon>Poeae Chloroplast Group 2 (Poeae type)</taxon>
        <taxon>Loliodinae</taxon>
        <taxon>Loliinae</taxon>
        <taxon>Lolium</taxon>
    </lineage>
</organism>
<dbReference type="Proteomes" id="UP001231189">
    <property type="component" value="Unassembled WGS sequence"/>
</dbReference>
<dbReference type="AlphaFoldDB" id="A0AAD8X045"/>
<keyword evidence="4" id="KW-1185">Reference proteome</keyword>
<dbReference type="EMBL" id="JAUUTY010000001">
    <property type="protein sequence ID" value="KAK1691908.1"/>
    <property type="molecule type" value="Genomic_DNA"/>
</dbReference>
<feature type="region of interest" description="Disordered" evidence="1">
    <location>
        <begin position="1"/>
        <end position="58"/>
    </location>
</feature>
<evidence type="ECO:0000313" key="3">
    <source>
        <dbReference type="EMBL" id="KAK1691908.1"/>
    </source>
</evidence>
<protein>
    <submittedName>
        <fullName evidence="3">Uncharacterized protein</fullName>
    </submittedName>
</protein>